<evidence type="ECO:0000313" key="3">
    <source>
        <dbReference type="Proteomes" id="UP001472866"/>
    </source>
</evidence>
<proteinExistence type="predicted"/>
<dbReference type="Proteomes" id="UP001472866">
    <property type="component" value="Chromosome 13"/>
</dbReference>
<feature type="chain" id="PRO_5043321116" description="CobW C-terminal domain-containing protein" evidence="1">
    <location>
        <begin position="26"/>
        <end position="333"/>
    </location>
</feature>
<organism evidence="2 3">
    <name type="scientific">Chloropicon roscoffensis</name>
    <dbReference type="NCBI Taxonomy" id="1461544"/>
    <lineage>
        <taxon>Eukaryota</taxon>
        <taxon>Viridiplantae</taxon>
        <taxon>Chlorophyta</taxon>
        <taxon>Chloropicophyceae</taxon>
        <taxon>Chloropicales</taxon>
        <taxon>Chloropicaceae</taxon>
        <taxon>Chloropicon</taxon>
    </lineage>
</organism>
<keyword evidence="3" id="KW-1185">Reference proteome</keyword>
<keyword evidence="1" id="KW-0732">Signal</keyword>
<evidence type="ECO:0000256" key="1">
    <source>
        <dbReference type="SAM" id="SignalP"/>
    </source>
</evidence>
<sequence length="333" mass="36838">MAVWSLRDLCLQHLLLNLEVVLDSAGDCLFVLEPTNRALLLAGAKRTGLLGKALRTSLTDDTFAALDCIPRQGNEVVTIGHVVPALGDLTRLKHLAVDLGAGGKQDVEGALETIARCCPELEYLELLGAPVESAELVLRVLPRLDPKSGNDEGSVESWEERSFEGGKLERLRHLVWPRCPEDAAEWIQKNCARFTLHSELPASRDEVQVVHGEDGLTLAELERRLDAMGVPHQVPGAAFAWEWGGPERGWARVAGLVVLGSAPSCGDLQVGEGPRGLKESIPIAERFRYAYILRRERVRREYDRERGRRKRRDAKRRGTRGGANLVDTWLDAV</sequence>
<dbReference type="AlphaFoldDB" id="A0AAX4PIE0"/>
<name>A0AAX4PIE0_9CHLO</name>
<gene>
    <name evidence="2" type="ORF">HKI87_13g75300</name>
</gene>
<reference evidence="2 3" key="1">
    <citation type="submission" date="2024-03" db="EMBL/GenBank/DDBJ databases">
        <title>Complete genome sequence of the green alga Chloropicon roscoffensis RCC1871.</title>
        <authorList>
            <person name="Lemieux C."/>
            <person name="Pombert J.-F."/>
            <person name="Otis C."/>
            <person name="Turmel M."/>
        </authorList>
    </citation>
    <scope>NUCLEOTIDE SEQUENCE [LARGE SCALE GENOMIC DNA]</scope>
    <source>
        <strain evidence="2 3">RCC1871</strain>
    </source>
</reference>
<protein>
    <recommendedName>
        <fullName evidence="4">CobW C-terminal domain-containing protein</fullName>
    </recommendedName>
</protein>
<evidence type="ECO:0000313" key="2">
    <source>
        <dbReference type="EMBL" id="WZN65967.1"/>
    </source>
</evidence>
<accession>A0AAX4PIE0</accession>
<dbReference type="EMBL" id="CP151513">
    <property type="protein sequence ID" value="WZN65967.1"/>
    <property type="molecule type" value="Genomic_DNA"/>
</dbReference>
<evidence type="ECO:0008006" key="4">
    <source>
        <dbReference type="Google" id="ProtNLM"/>
    </source>
</evidence>
<feature type="signal peptide" evidence="1">
    <location>
        <begin position="1"/>
        <end position="25"/>
    </location>
</feature>